<gene>
    <name evidence="1" type="ORF">BMOU_0743</name>
</gene>
<comment type="caution">
    <text evidence="1">The sequence shown here is derived from an EMBL/GenBank/DDBJ whole genome shotgun (WGS) entry which is preliminary data.</text>
</comment>
<dbReference type="AlphaFoldDB" id="W4NAH6"/>
<reference evidence="1 2" key="1">
    <citation type="journal article" date="2014" name="Genome Announc.">
        <title>The Genome Sequence of Bifidobacterium moukalabense DSM 27321 Highlights the Close Phylogenetic Relatedness with the Bifidobacterium dentium Taxon.</title>
        <authorList>
            <person name="Lugli G.A."/>
            <person name="Duranti S."/>
            <person name="Milani C."/>
            <person name="Turroni F."/>
            <person name="Viappiani A."/>
            <person name="Mangifesta M."/>
            <person name="van Sinderen D."/>
            <person name="Ventura M."/>
        </authorList>
    </citation>
    <scope>NUCLEOTIDE SEQUENCE [LARGE SCALE GENOMIC DNA]</scope>
    <source>
        <strain evidence="1 2">DSM 27321</strain>
    </source>
</reference>
<evidence type="ECO:0000313" key="2">
    <source>
        <dbReference type="Proteomes" id="UP000019155"/>
    </source>
</evidence>
<dbReference type="EMBL" id="AZMV01000003">
    <property type="protein sequence ID" value="ETY71665.1"/>
    <property type="molecule type" value="Genomic_DNA"/>
</dbReference>
<dbReference type="STRING" id="1435051.BMOU_0743"/>
<organism evidence="1 2">
    <name type="scientific">Bifidobacterium moukalabense DSM 27321</name>
    <dbReference type="NCBI Taxonomy" id="1435051"/>
    <lineage>
        <taxon>Bacteria</taxon>
        <taxon>Bacillati</taxon>
        <taxon>Actinomycetota</taxon>
        <taxon>Actinomycetes</taxon>
        <taxon>Bifidobacteriales</taxon>
        <taxon>Bifidobacteriaceae</taxon>
        <taxon>Bifidobacterium</taxon>
    </lineage>
</organism>
<accession>W4NAH6</accession>
<evidence type="ECO:0000313" key="1">
    <source>
        <dbReference type="EMBL" id="ETY71665.1"/>
    </source>
</evidence>
<keyword evidence="2" id="KW-1185">Reference proteome</keyword>
<dbReference type="RefSeq" id="WP_034875052.1">
    <property type="nucleotide sequence ID" value="NZ_AZMV01000003.1"/>
</dbReference>
<name>W4NAH6_9BIFI</name>
<dbReference type="Proteomes" id="UP000019155">
    <property type="component" value="Unassembled WGS sequence"/>
</dbReference>
<proteinExistence type="predicted"/>
<dbReference type="GeneID" id="97501426"/>
<sequence length="65" mass="7191">MTEEALLEDLKALVKGMSFFRAHLANTKCDDDFQNGVVVGGKAATGSCIKRLNDIIQKYEKENQS</sequence>
<protein>
    <submittedName>
        <fullName evidence="1">Uncharacterized protein</fullName>
    </submittedName>
</protein>
<dbReference type="PATRIC" id="fig|1435051.3.peg.738"/>